<feature type="region of interest" description="Disordered" evidence="1">
    <location>
        <begin position="100"/>
        <end position="125"/>
    </location>
</feature>
<keyword evidence="2" id="KW-0472">Membrane</keyword>
<evidence type="ECO:0000313" key="4">
    <source>
        <dbReference type="Proteomes" id="UP001183390"/>
    </source>
</evidence>
<feature type="transmembrane region" description="Helical" evidence="2">
    <location>
        <begin position="38"/>
        <end position="59"/>
    </location>
</feature>
<dbReference type="RefSeq" id="WP_311512956.1">
    <property type="nucleotide sequence ID" value="NZ_JAVREP010000012.1"/>
</dbReference>
<evidence type="ECO:0000313" key="3">
    <source>
        <dbReference type="EMBL" id="MDT0330392.1"/>
    </source>
</evidence>
<evidence type="ECO:0000256" key="2">
    <source>
        <dbReference type="SAM" id="Phobius"/>
    </source>
</evidence>
<name>A0ABU2MCI1_9ACTN</name>
<keyword evidence="2" id="KW-0812">Transmembrane</keyword>
<organism evidence="3 4">
    <name type="scientific">Nocardiopsis lambiniae</name>
    <dbReference type="NCBI Taxonomy" id="3075539"/>
    <lineage>
        <taxon>Bacteria</taxon>
        <taxon>Bacillati</taxon>
        <taxon>Actinomycetota</taxon>
        <taxon>Actinomycetes</taxon>
        <taxon>Streptosporangiales</taxon>
        <taxon>Nocardiopsidaceae</taxon>
        <taxon>Nocardiopsis</taxon>
    </lineage>
</organism>
<comment type="caution">
    <text evidence="3">The sequence shown here is derived from an EMBL/GenBank/DDBJ whole genome shotgun (WGS) entry which is preliminary data.</text>
</comment>
<protein>
    <submittedName>
        <fullName evidence="3">Uncharacterized protein</fullName>
    </submittedName>
</protein>
<sequence length="125" mass="13326">MEALGVPWFMAVRLLGPPVFLFVVGGALVLWRRPARSGVIWAALAVNLTAAALPFLWIGAQILTDQAERTVYGLVMTLLQPSVVLVAWSLMLWAAVSAPASDRRTKAGGGGRTTTEAERAPENIG</sequence>
<reference evidence="4" key="1">
    <citation type="submission" date="2023-07" db="EMBL/GenBank/DDBJ databases">
        <title>30 novel species of actinomycetes from the DSMZ collection.</title>
        <authorList>
            <person name="Nouioui I."/>
        </authorList>
    </citation>
    <scope>NUCLEOTIDE SEQUENCE [LARGE SCALE GENOMIC DNA]</scope>
    <source>
        <strain evidence="4">DSM 44743</strain>
    </source>
</reference>
<gene>
    <name evidence="3" type="ORF">RM479_18400</name>
</gene>
<proteinExistence type="predicted"/>
<keyword evidence="4" id="KW-1185">Reference proteome</keyword>
<feature type="transmembrane region" description="Helical" evidence="2">
    <location>
        <begin position="71"/>
        <end position="96"/>
    </location>
</feature>
<feature type="compositionally biased region" description="Basic and acidic residues" evidence="1">
    <location>
        <begin position="115"/>
        <end position="125"/>
    </location>
</feature>
<accession>A0ABU2MCI1</accession>
<feature type="transmembrane region" description="Helical" evidence="2">
    <location>
        <begin position="6"/>
        <end position="31"/>
    </location>
</feature>
<evidence type="ECO:0000256" key="1">
    <source>
        <dbReference type="SAM" id="MobiDB-lite"/>
    </source>
</evidence>
<dbReference type="Proteomes" id="UP001183390">
    <property type="component" value="Unassembled WGS sequence"/>
</dbReference>
<keyword evidence="2" id="KW-1133">Transmembrane helix</keyword>
<dbReference type="EMBL" id="JAVREP010000012">
    <property type="protein sequence ID" value="MDT0330392.1"/>
    <property type="molecule type" value="Genomic_DNA"/>
</dbReference>